<dbReference type="SUPFAM" id="SSF57196">
    <property type="entry name" value="EGF/Laminin"/>
    <property type="match status" value="2"/>
</dbReference>
<keyword evidence="3 12" id="KW-0245">EGF-like domain</keyword>
<keyword evidence="11" id="KW-0325">Glycoprotein</keyword>
<dbReference type="InterPro" id="IPR000152">
    <property type="entry name" value="EGF-type_Asp/Asn_hydroxyl_site"/>
</dbReference>
<dbReference type="PANTHER" id="PTHR24050">
    <property type="entry name" value="PA14 DOMAIN-CONTAINING PROTEIN"/>
    <property type="match status" value="1"/>
</dbReference>
<dbReference type="InterPro" id="IPR052235">
    <property type="entry name" value="Nephronectin_domain"/>
</dbReference>
<name>L5LUK0_MYODS</name>
<dbReference type="Pfam" id="PF07645">
    <property type="entry name" value="EGF_CA"/>
    <property type="match status" value="2"/>
</dbReference>
<keyword evidence="5" id="KW-0732">Signal</keyword>
<evidence type="ECO:0000313" key="15">
    <source>
        <dbReference type="EMBL" id="ELK29771.1"/>
    </source>
</evidence>
<accession>L5LUK0</accession>
<dbReference type="Gene3D" id="2.10.25.10">
    <property type="entry name" value="Laminin"/>
    <property type="match status" value="2"/>
</dbReference>
<protein>
    <submittedName>
        <fullName evidence="15">EGF-like module-containing mucin-like hormone receptor-like 2</fullName>
    </submittedName>
</protein>
<evidence type="ECO:0000256" key="2">
    <source>
        <dbReference type="ARBA" id="ARBA00022475"/>
    </source>
</evidence>
<evidence type="ECO:0000256" key="11">
    <source>
        <dbReference type="ARBA" id="ARBA00023180"/>
    </source>
</evidence>
<dbReference type="GO" id="GO:0004930">
    <property type="term" value="F:G protein-coupled receptor activity"/>
    <property type="evidence" value="ECO:0007669"/>
    <property type="project" value="InterPro"/>
</dbReference>
<keyword evidence="9" id="KW-0472">Membrane</keyword>
<dbReference type="GO" id="GO:0005886">
    <property type="term" value="C:plasma membrane"/>
    <property type="evidence" value="ECO:0007669"/>
    <property type="project" value="UniProtKB-SubCell"/>
</dbReference>
<feature type="domain" description="GAIN-B" evidence="14">
    <location>
        <begin position="146"/>
        <end position="269"/>
    </location>
</feature>
<dbReference type="Proteomes" id="UP000010556">
    <property type="component" value="Unassembled WGS sequence"/>
</dbReference>
<dbReference type="PROSITE" id="PS50221">
    <property type="entry name" value="GAIN_B"/>
    <property type="match status" value="1"/>
</dbReference>
<evidence type="ECO:0000256" key="4">
    <source>
        <dbReference type="ARBA" id="ARBA00022692"/>
    </source>
</evidence>
<sequence length="269" mass="29367">MALGGDPLPRFIPDIDECEQPVKVTCGKDARCHNTKGSYYCTCKPGYRPGSGATKFSNASENTCQDVDDCQPGQNSCHKSTQCHNTEGSYECLCRPGWKPVPGSPHGPHNTICEQDISFPTWTPPPEIKSQNLSRFFERVQDLRRDFKSASAQDTIQVKKQGDKNVTLRINQAKMLVNWDVVQNSGGSGPSVVGLVSSPGMGKLLVGAPLVLETEEQSVLHETHKGLLQEVSPVLLSDVITAFVSNTDTQNLSSPVTFETPMHVSPKRK</sequence>
<evidence type="ECO:0000256" key="9">
    <source>
        <dbReference type="ARBA" id="ARBA00023136"/>
    </source>
</evidence>
<dbReference type="SMART" id="SM00179">
    <property type="entry name" value="EGF_CA"/>
    <property type="match status" value="2"/>
</dbReference>
<dbReference type="Gene3D" id="2.60.220.50">
    <property type="match status" value="1"/>
</dbReference>
<dbReference type="PROSITE" id="PS00010">
    <property type="entry name" value="ASX_HYDROXYL"/>
    <property type="match status" value="2"/>
</dbReference>
<dbReference type="FunFam" id="2.10.25.10:FF:000216">
    <property type="entry name" value="Adhesion G protein-coupled receptor E2"/>
    <property type="match status" value="1"/>
</dbReference>
<organism evidence="15 16">
    <name type="scientific">Myotis davidii</name>
    <name type="common">David's myotis</name>
    <dbReference type="NCBI Taxonomy" id="225400"/>
    <lineage>
        <taxon>Eukaryota</taxon>
        <taxon>Metazoa</taxon>
        <taxon>Chordata</taxon>
        <taxon>Craniata</taxon>
        <taxon>Vertebrata</taxon>
        <taxon>Euteleostomi</taxon>
        <taxon>Mammalia</taxon>
        <taxon>Eutheria</taxon>
        <taxon>Laurasiatheria</taxon>
        <taxon>Chiroptera</taxon>
        <taxon>Yangochiroptera</taxon>
        <taxon>Vespertilionidae</taxon>
        <taxon>Myotis</taxon>
    </lineage>
</organism>
<dbReference type="PRINTS" id="PR01278">
    <property type="entry name" value="CD97PROTEIN"/>
</dbReference>
<evidence type="ECO:0000256" key="5">
    <source>
        <dbReference type="ARBA" id="ARBA00022729"/>
    </source>
</evidence>
<dbReference type="InterPro" id="IPR049883">
    <property type="entry name" value="NOTCH1_EGF-like"/>
</dbReference>
<evidence type="ECO:0000313" key="16">
    <source>
        <dbReference type="Proteomes" id="UP000010556"/>
    </source>
</evidence>
<evidence type="ECO:0000259" key="14">
    <source>
        <dbReference type="PROSITE" id="PS50221"/>
    </source>
</evidence>
<dbReference type="PANTHER" id="PTHR24050:SF28">
    <property type="entry name" value="UROMODULIN-LIKE"/>
    <property type="match status" value="1"/>
</dbReference>
<evidence type="ECO:0000256" key="8">
    <source>
        <dbReference type="ARBA" id="ARBA00022989"/>
    </source>
</evidence>
<reference evidence="16" key="1">
    <citation type="journal article" date="2013" name="Science">
        <title>Comparative analysis of bat genomes provides insight into the evolution of flight and immunity.</title>
        <authorList>
            <person name="Zhang G."/>
            <person name="Cowled C."/>
            <person name="Shi Z."/>
            <person name="Huang Z."/>
            <person name="Bishop-Lilly K.A."/>
            <person name="Fang X."/>
            <person name="Wynne J.W."/>
            <person name="Xiong Z."/>
            <person name="Baker M.L."/>
            <person name="Zhao W."/>
            <person name="Tachedjian M."/>
            <person name="Zhu Y."/>
            <person name="Zhou P."/>
            <person name="Jiang X."/>
            <person name="Ng J."/>
            <person name="Yang L."/>
            <person name="Wu L."/>
            <person name="Xiao J."/>
            <person name="Feng Y."/>
            <person name="Chen Y."/>
            <person name="Sun X."/>
            <person name="Zhang Y."/>
            <person name="Marsh G.A."/>
            <person name="Crameri G."/>
            <person name="Broder C.C."/>
            <person name="Frey K.G."/>
            <person name="Wang L.F."/>
            <person name="Wang J."/>
        </authorList>
    </citation>
    <scope>NUCLEOTIDE SEQUENCE [LARGE SCALE GENOMIC DNA]</scope>
</reference>
<keyword evidence="16" id="KW-1185">Reference proteome</keyword>
<keyword evidence="7" id="KW-0106">Calcium</keyword>
<evidence type="ECO:0000256" key="10">
    <source>
        <dbReference type="ARBA" id="ARBA00023157"/>
    </source>
</evidence>
<dbReference type="InterPro" id="IPR003056">
    <property type="entry name" value="GPCR_2_ADGRE2_ADGRE5"/>
</dbReference>
<dbReference type="InterPro" id="IPR046338">
    <property type="entry name" value="GAIN_dom_sf"/>
</dbReference>
<comment type="subcellular location">
    <subcellularLocation>
        <location evidence="1">Cell membrane</location>
        <topology evidence="1">Multi-pass membrane protein</topology>
    </subcellularLocation>
</comment>
<keyword evidence="2" id="KW-1003">Cell membrane</keyword>
<comment type="caution">
    <text evidence="12">Lacks conserved residue(s) required for the propagation of feature annotation.</text>
</comment>
<dbReference type="PROSITE" id="PS50026">
    <property type="entry name" value="EGF_3"/>
    <property type="match status" value="2"/>
</dbReference>
<evidence type="ECO:0000256" key="6">
    <source>
        <dbReference type="ARBA" id="ARBA00022737"/>
    </source>
</evidence>
<keyword evidence="8" id="KW-1133">Transmembrane helix</keyword>
<keyword evidence="10" id="KW-1015">Disulfide bond</keyword>
<evidence type="ECO:0000259" key="13">
    <source>
        <dbReference type="PROSITE" id="PS50026"/>
    </source>
</evidence>
<dbReference type="AlphaFoldDB" id="L5LUK0"/>
<evidence type="ECO:0000256" key="3">
    <source>
        <dbReference type="ARBA" id="ARBA00022536"/>
    </source>
</evidence>
<proteinExistence type="predicted"/>
<dbReference type="InterPro" id="IPR018097">
    <property type="entry name" value="EGF_Ca-bd_CS"/>
</dbReference>
<gene>
    <name evidence="15" type="ORF">MDA_GLEAN10000359</name>
</gene>
<dbReference type="InterPro" id="IPR057244">
    <property type="entry name" value="GAIN_B"/>
</dbReference>
<keyword evidence="15" id="KW-0675">Receptor</keyword>
<feature type="domain" description="EGF-like" evidence="13">
    <location>
        <begin position="66"/>
        <end position="104"/>
    </location>
</feature>
<dbReference type="GO" id="GO:0005509">
    <property type="term" value="F:calcium ion binding"/>
    <property type="evidence" value="ECO:0007669"/>
    <property type="project" value="InterPro"/>
</dbReference>
<dbReference type="SMART" id="SM00181">
    <property type="entry name" value="EGF"/>
    <property type="match status" value="2"/>
</dbReference>
<evidence type="ECO:0000256" key="1">
    <source>
        <dbReference type="ARBA" id="ARBA00004651"/>
    </source>
</evidence>
<dbReference type="InterPro" id="IPR001881">
    <property type="entry name" value="EGF-like_Ca-bd_dom"/>
</dbReference>
<feature type="domain" description="EGF-like" evidence="13">
    <location>
        <begin position="14"/>
        <end position="53"/>
    </location>
</feature>
<keyword evidence="6" id="KW-0677">Repeat</keyword>
<dbReference type="CDD" id="cd00054">
    <property type="entry name" value="EGF_CA"/>
    <property type="match status" value="2"/>
</dbReference>
<dbReference type="EMBL" id="KB107634">
    <property type="protein sequence ID" value="ELK29771.1"/>
    <property type="molecule type" value="Genomic_DNA"/>
</dbReference>
<dbReference type="PROSITE" id="PS01187">
    <property type="entry name" value="EGF_CA"/>
    <property type="match status" value="1"/>
</dbReference>
<dbReference type="InterPro" id="IPR000742">
    <property type="entry name" value="EGF"/>
</dbReference>
<evidence type="ECO:0000256" key="12">
    <source>
        <dbReference type="PROSITE-ProRule" id="PRU00076"/>
    </source>
</evidence>
<evidence type="ECO:0000256" key="7">
    <source>
        <dbReference type="ARBA" id="ARBA00022837"/>
    </source>
</evidence>
<dbReference type="FunFam" id="2.10.25.10:FF:000038">
    <property type="entry name" value="Fibrillin 2"/>
    <property type="match status" value="1"/>
</dbReference>
<keyword evidence="4" id="KW-0812">Transmembrane</keyword>